<proteinExistence type="predicted"/>
<name>A0A0M8ZT65_9HYME</name>
<dbReference type="EMBL" id="KQ435859">
    <property type="protein sequence ID" value="KOX70447.1"/>
    <property type="molecule type" value="Genomic_DNA"/>
</dbReference>
<accession>A0A0M8ZT65</accession>
<gene>
    <name evidence="1" type="ORF">WN51_02503</name>
</gene>
<evidence type="ECO:0000313" key="2">
    <source>
        <dbReference type="Proteomes" id="UP000053105"/>
    </source>
</evidence>
<reference evidence="1 2" key="1">
    <citation type="submission" date="2015-07" db="EMBL/GenBank/DDBJ databases">
        <title>The genome of Melipona quadrifasciata.</title>
        <authorList>
            <person name="Pan H."/>
            <person name="Kapheim K."/>
        </authorList>
    </citation>
    <scope>NUCLEOTIDE SEQUENCE [LARGE SCALE GENOMIC DNA]</scope>
    <source>
        <strain evidence="1">0111107301</strain>
        <tissue evidence="1">Whole body</tissue>
    </source>
</reference>
<sequence length="191" mass="21825">MMTKITPKSGPCKERVINFVKNKCQLETSKNAWMWSRRKYFENVLYNSRKKNEDSVPNAQRGNNRGDKCLLNLLESDHVQMFISVECLILRMKYYSVIDNIREWFLLIFNELKTSCLSNMKISKSSFEDAWSPNCAHGLLARAIVSIVILRSTAIIDAKIGLISRHQGTLEEKSNLQRTGASFEAGDSQLG</sequence>
<keyword evidence="2" id="KW-1185">Reference proteome</keyword>
<organism evidence="1 2">
    <name type="scientific">Melipona quadrifasciata</name>
    <dbReference type="NCBI Taxonomy" id="166423"/>
    <lineage>
        <taxon>Eukaryota</taxon>
        <taxon>Metazoa</taxon>
        <taxon>Ecdysozoa</taxon>
        <taxon>Arthropoda</taxon>
        <taxon>Hexapoda</taxon>
        <taxon>Insecta</taxon>
        <taxon>Pterygota</taxon>
        <taxon>Neoptera</taxon>
        <taxon>Endopterygota</taxon>
        <taxon>Hymenoptera</taxon>
        <taxon>Apocrita</taxon>
        <taxon>Aculeata</taxon>
        <taxon>Apoidea</taxon>
        <taxon>Anthophila</taxon>
        <taxon>Apidae</taxon>
        <taxon>Melipona</taxon>
    </lineage>
</organism>
<evidence type="ECO:0000313" key="1">
    <source>
        <dbReference type="EMBL" id="KOX70447.1"/>
    </source>
</evidence>
<dbReference type="AlphaFoldDB" id="A0A0M8ZT65"/>
<dbReference type="Proteomes" id="UP000053105">
    <property type="component" value="Unassembled WGS sequence"/>
</dbReference>
<protein>
    <submittedName>
        <fullName evidence="1">Uncharacterized protein</fullName>
    </submittedName>
</protein>